<gene>
    <name evidence="8" type="primary">purA</name>
    <name evidence="11" type="ORF">PTE30175_01919</name>
</gene>
<dbReference type="GO" id="GO:0005525">
    <property type="term" value="F:GTP binding"/>
    <property type="evidence" value="ECO:0007669"/>
    <property type="project" value="UniProtKB-UniRule"/>
</dbReference>
<dbReference type="GO" id="GO:0005737">
    <property type="term" value="C:cytoplasm"/>
    <property type="evidence" value="ECO:0007669"/>
    <property type="project" value="UniProtKB-SubCell"/>
</dbReference>
<dbReference type="AlphaFoldDB" id="A0A5E4UDQ7"/>
<keyword evidence="8" id="KW-0963">Cytoplasm</keyword>
<dbReference type="InterPro" id="IPR042109">
    <property type="entry name" value="Adenylosuccinate_synth_dom1"/>
</dbReference>
<feature type="active site" description="Proton donor" evidence="8">
    <location>
        <position position="49"/>
    </location>
</feature>
<dbReference type="Gene3D" id="3.40.440.10">
    <property type="entry name" value="Adenylosuccinate Synthetase, subunit A, domain 1"/>
    <property type="match status" value="1"/>
</dbReference>
<feature type="binding site" evidence="8">
    <location>
        <begin position="429"/>
        <end position="431"/>
    </location>
    <ligand>
        <name>GTP</name>
        <dbReference type="ChEBI" id="CHEBI:37565"/>
    </ligand>
</feature>
<dbReference type="InterPro" id="IPR042110">
    <property type="entry name" value="Adenylosuccinate_synth_dom2"/>
</dbReference>
<evidence type="ECO:0000256" key="10">
    <source>
        <dbReference type="RuleBase" id="RU000520"/>
    </source>
</evidence>
<feature type="binding site" description="in other chain" evidence="8">
    <location>
        <begin position="46"/>
        <end position="49"/>
    </location>
    <ligand>
        <name>IMP</name>
        <dbReference type="ChEBI" id="CHEBI:58053"/>
        <note>ligand shared between dimeric partners</note>
    </ligand>
</feature>
<feature type="binding site" description="in other chain" evidence="8">
    <location>
        <position position="232"/>
    </location>
    <ligand>
        <name>IMP</name>
        <dbReference type="ChEBI" id="CHEBI:58053"/>
        <note>ligand shared between dimeric partners</note>
    </ligand>
</feature>
<dbReference type="EC" id="6.3.4.4" evidence="8 10"/>
<dbReference type="InterPro" id="IPR018220">
    <property type="entry name" value="Adenylosuccin_syn_GTP-bd"/>
</dbReference>
<dbReference type="UniPathway" id="UPA00075">
    <property type="reaction ID" value="UER00335"/>
</dbReference>
<evidence type="ECO:0000256" key="4">
    <source>
        <dbReference type="ARBA" id="ARBA00022741"/>
    </source>
</evidence>
<dbReference type="Pfam" id="PF00709">
    <property type="entry name" value="Adenylsucc_synt"/>
    <property type="match status" value="1"/>
</dbReference>
<feature type="binding site" evidence="8">
    <location>
        <position position="151"/>
    </location>
    <ligand>
        <name>IMP</name>
        <dbReference type="ChEBI" id="CHEBI:58053"/>
        <note>ligand shared between dimeric partners</note>
    </ligand>
</feature>
<dbReference type="OrthoDB" id="9807553at2"/>
<dbReference type="GO" id="GO:0004019">
    <property type="term" value="F:adenylosuccinate synthase activity"/>
    <property type="evidence" value="ECO:0007669"/>
    <property type="project" value="UniProtKB-UniRule"/>
</dbReference>
<dbReference type="PROSITE" id="PS00513">
    <property type="entry name" value="ADENYLOSUCCIN_SYN_2"/>
    <property type="match status" value="1"/>
</dbReference>
<feature type="binding site" description="in other chain" evidence="8">
    <location>
        <begin position="21"/>
        <end position="24"/>
    </location>
    <ligand>
        <name>IMP</name>
        <dbReference type="ChEBI" id="CHEBI:58053"/>
        <note>ligand shared between dimeric partners</note>
    </ligand>
</feature>
<feature type="binding site" evidence="8">
    <location>
        <position position="21"/>
    </location>
    <ligand>
        <name>Mg(2+)</name>
        <dbReference type="ChEBI" id="CHEBI:18420"/>
    </ligand>
</feature>
<dbReference type="SMART" id="SM00788">
    <property type="entry name" value="Adenylsucc_synt"/>
    <property type="match status" value="1"/>
</dbReference>
<dbReference type="SUPFAM" id="SSF52540">
    <property type="entry name" value="P-loop containing nucleoside triphosphate hydrolases"/>
    <property type="match status" value="1"/>
</dbReference>
<dbReference type="Gene3D" id="3.90.170.10">
    <property type="entry name" value="Adenylosuccinate Synthetase, subunit A, domain 3"/>
    <property type="match status" value="1"/>
</dbReference>
<dbReference type="GO" id="GO:0000287">
    <property type="term" value="F:magnesium ion binding"/>
    <property type="evidence" value="ECO:0007669"/>
    <property type="project" value="UniProtKB-UniRule"/>
</dbReference>
<dbReference type="CDD" id="cd03108">
    <property type="entry name" value="AdSS"/>
    <property type="match status" value="1"/>
</dbReference>
<keyword evidence="6 8" id="KW-0460">Magnesium</keyword>
<dbReference type="HAMAP" id="MF_00011">
    <property type="entry name" value="Adenylosucc_synth"/>
    <property type="match status" value="1"/>
</dbReference>
<accession>A0A5E4UDQ7</accession>
<keyword evidence="5 8" id="KW-0658">Purine biosynthesis</keyword>
<keyword evidence="12" id="KW-1185">Reference proteome</keyword>
<feature type="active site" description="Proton acceptor" evidence="8">
    <location>
        <position position="21"/>
    </location>
</feature>
<comment type="function">
    <text evidence="8">Plays an important role in the de novo pathway of purine nucleotide biosynthesis. Catalyzes the first committed step in the biosynthesis of AMP from IMP.</text>
</comment>
<dbReference type="RefSeq" id="WP_150696821.1">
    <property type="nucleotide sequence ID" value="NZ_CABPRZ010000006.1"/>
</dbReference>
<dbReference type="Gene3D" id="1.10.300.10">
    <property type="entry name" value="Adenylosuccinate Synthetase, subunit A, domain 2"/>
    <property type="match status" value="1"/>
</dbReference>
<dbReference type="PANTHER" id="PTHR11846">
    <property type="entry name" value="ADENYLOSUCCINATE SYNTHETASE"/>
    <property type="match status" value="1"/>
</dbReference>
<evidence type="ECO:0000256" key="2">
    <source>
        <dbReference type="ARBA" id="ARBA00022598"/>
    </source>
</evidence>
<dbReference type="FunFam" id="3.90.170.10:FF:000001">
    <property type="entry name" value="Adenylosuccinate synthetase"/>
    <property type="match status" value="1"/>
</dbReference>
<reference evidence="11 12" key="1">
    <citation type="submission" date="2019-08" db="EMBL/GenBank/DDBJ databases">
        <authorList>
            <person name="Peeters C."/>
        </authorList>
    </citation>
    <scope>NUCLEOTIDE SEQUENCE [LARGE SCALE GENOMIC DNA]</scope>
    <source>
        <strain evidence="11 12">LMG 30175</strain>
    </source>
</reference>
<comment type="subcellular location">
    <subcellularLocation>
        <location evidence="8">Cytoplasm</location>
    </subcellularLocation>
</comment>
<organism evidence="11 12">
    <name type="scientific">Pandoraea terrae</name>
    <dbReference type="NCBI Taxonomy" id="1537710"/>
    <lineage>
        <taxon>Bacteria</taxon>
        <taxon>Pseudomonadati</taxon>
        <taxon>Pseudomonadota</taxon>
        <taxon>Betaproteobacteria</taxon>
        <taxon>Burkholderiales</taxon>
        <taxon>Burkholderiaceae</taxon>
        <taxon>Pandoraea</taxon>
    </lineage>
</organism>
<comment type="similarity">
    <text evidence="8 10">Belongs to the adenylosuccinate synthetase family.</text>
</comment>
<feature type="binding site" evidence="8">
    <location>
        <position position="48"/>
    </location>
    <ligand>
        <name>Mg(2+)</name>
        <dbReference type="ChEBI" id="CHEBI:18420"/>
    </ligand>
</feature>
<feature type="binding site" evidence="8">
    <location>
        <begin position="315"/>
        <end position="321"/>
    </location>
    <ligand>
        <name>substrate</name>
    </ligand>
</feature>
<dbReference type="PROSITE" id="PS01266">
    <property type="entry name" value="ADENYLOSUCCIN_SYN_1"/>
    <property type="match status" value="1"/>
</dbReference>
<evidence type="ECO:0000313" key="11">
    <source>
        <dbReference type="EMBL" id="VVD98160.1"/>
    </source>
</evidence>
<evidence type="ECO:0000256" key="7">
    <source>
        <dbReference type="ARBA" id="ARBA00023134"/>
    </source>
</evidence>
<dbReference type="NCBIfam" id="NF002223">
    <property type="entry name" value="PRK01117.1"/>
    <property type="match status" value="1"/>
</dbReference>
<dbReference type="GO" id="GO:0046040">
    <property type="term" value="P:IMP metabolic process"/>
    <property type="evidence" value="ECO:0007669"/>
    <property type="project" value="TreeGrafter"/>
</dbReference>
<dbReference type="InterPro" id="IPR033128">
    <property type="entry name" value="Adenylosuccin_syn_Lys_AS"/>
</dbReference>
<feature type="active site" evidence="9">
    <location>
        <position position="148"/>
    </location>
</feature>
<dbReference type="Proteomes" id="UP000414233">
    <property type="component" value="Unassembled WGS sequence"/>
</dbReference>
<feature type="binding site" evidence="8">
    <location>
        <position position="321"/>
    </location>
    <ligand>
        <name>GTP</name>
        <dbReference type="ChEBI" id="CHEBI:37565"/>
    </ligand>
</feature>
<feature type="binding site" description="in other chain" evidence="8">
    <location>
        <position position="247"/>
    </location>
    <ligand>
        <name>IMP</name>
        <dbReference type="ChEBI" id="CHEBI:58053"/>
        <note>ligand shared between dimeric partners</note>
    </ligand>
</feature>
<feature type="binding site" evidence="8">
    <location>
        <begin position="20"/>
        <end position="26"/>
    </location>
    <ligand>
        <name>GTP</name>
        <dbReference type="ChEBI" id="CHEBI:37565"/>
    </ligand>
</feature>
<evidence type="ECO:0000256" key="8">
    <source>
        <dbReference type="HAMAP-Rule" id="MF_00011"/>
    </source>
</evidence>
<proteinExistence type="inferred from homology"/>
<evidence type="ECO:0000256" key="3">
    <source>
        <dbReference type="ARBA" id="ARBA00022723"/>
    </source>
</evidence>
<comment type="cofactor">
    <cofactor evidence="8">
        <name>Mg(2+)</name>
        <dbReference type="ChEBI" id="CHEBI:18420"/>
    </cofactor>
    <text evidence="8">Binds 1 Mg(2+) ion per subunit.</text>
</comment>
<evidence type="ECO:0000256" key="5">
    <source>
        <dbReference type="ARBA" id="ARBA00022755"/>
    </source>
</evidence>
<comment type="catalytic activity">
    <reaction evidence="8 10">
        <text>IMP + L-aspartate + GTP = N(6)-(1,2-dicarboxyethyl)-AMP + GDP + phosphate + 2 H(+)</text>
        <dbReference type="Rhea" id="RHEA:15753"/>
        <dbReference type="ChEBI" id="CHEBI:15378"/>
        <dbReference type="ChEBI" id="CHEBI:29991"/>
        <dbReference type="ChEBI" id="CHEBI:37565"/>
        <dbReference type="ChEBI" id="CHEBI:43474"/>
        <dbReference type="ChEBI" id="CHEBI:57567"/>
        <dbReference type="ChEBI" id="CHEBI:58053"/>
        <dbReference type="ChEBI" id="CHEBI:58189"/>
        <dbReference type="EC" id="6.3.4.4"/>
    </reaction>
</comment>
<dbReference type="InterPro" id="IPR027417">
    <property type="entry name" value="P-loop_NTPase"/>
</dbReference>
<evidence type="ECO:0000256" key="9">
    <source>
        <dbReference type="PROSITE-ProRule" id="PRU10134"/>
    </source>
</evidence>
<dbReference type="InterPro" id="IPR042111">
    <property type="entry name" value="Adenylosuccinate_synth_dom3"/>
</dbReference>
<name>A0A5E4UDQ7_9BURK</name>
<dbReference type="InterPro" id="IPR001114">
    <property type="entry name" value="Adenylosuccinate_synthetase"/>
</dbReference>
<keyword evidence="4 8" id="KW-0547">Nucleotide-binding</keyword>
<dbReference type="EMBL" id="CABPRZ010000006">
    <property type="protein sequence ID" value="VVD98160.1"/>
    <property type="molecule type" value="Genomic_DNA"/>
</dbReference>
<feature type="binding site" evidence="8">
    <location>
        <begin position="48"/>
        <end position="50"/>
    </location>
    <ligand>
        <name>GTP</name>
        <dbReference type="ChEBI" id="CHEBI:37565"/>
    </ligand>
</feature>
<dbReference type="FunFam" id="1.10.300.10:FF:000001">
    <property type="entry name" value="Adenylosuccinate synthetase"/>
    <property type="match status" value="1"/>
</dbReference>
<protein>
    <recommendedName>
        <fullName evidence="8 10">Adenylosuccinate synthetase</fullName>
        <shortName evidence="8">AMPSase</shortName>
        <shortName evidence="8">AdSS</shortName>
        <ecNumber evidence="8 10">6.3.4.4</ecNumber>
    </recommendedName>
    <alternativeName>
        <fullName evidence="8">IMP--aspartate ligase</fullName>
    </alternativeName>
</protein>
<keyword evidence="7 8" id="KW-0342">GTP-binding</keyword>
<keyword evidence="2 8" id="KW-0436">Ligase</keyword>
<feature type="binding site" description="in other chain" evidence="8">
    <location>
        <position position="319"/>
    </location>
    <ligand>
        <name>IMP</name>
        <dbReference type="ChEBI" id="CHEBI:58053"/>
        <note>ligand shared between dimeric partners</note>
    </ligand>
</feature>
<dbReference type="NCBIfam" id="TIGR00184">
    <property type="entry name" value="purA"/>
    <property type="match status" value="1"/>
</dbReference>
<keyword evidence="3 8" id="KW-0479">Metal-binding</keyword>
<dbReference type="PANTHER" id="PTHR11846:SF0">
    <property type="entry name" value="ADENYLOSUCCINATE SYNTHETASE"/>
    <property type="match status" value="1"/>
</dbReference>
<evidence type="ECO:0000256" key="1">
    <source>
        <dbReference type="ARBA" id="ARBA00011738"/>
    </source>
</evidence>
<sequence length="446" mass="48423">MSGNALNQGRNVVVIGTQWGDEGKGKVVDWLTDHAQGVVRFQGGHNAGHTLIIGGKKTILRLIPSGIMHEGVTCYIGNGVVLSPEALFKEIEELESAGLNVCGRLRISEACTLILPYHVAIDQARELRRGADKIGTTGRGIGPAYEDKVARRALRVQDLFDPKVFAERLRENLDYHNFVLTQYLGAKAVDFQETLDTMLGYAPRLAPMIEDVSQRLYAANREGQNLLFEGAQGTLLDIDHGTYPFVTSSNCVAGAASAGAGVGPQQLHYILGITKAYCTRVGAGPFPSELYDADNPARQEPIGLQLATVGKEFGSVTGRPRRTGWMDAAALKRSIQINGVSGLCMTKLDVLDGLETVRLCVGYTIDGKTTDILPRGAVDVARCVPVYEDFPGWTQSTVGVKSFDQLPVEAQNYLKRIEEVSGVPIDMVSTGPDREETILLRHPFKN</sequence>
<comment type="subunit">
    <text evidence="1 8">Homodimer.</text>
</comment>
<evidence type="ECO:0000313" key="12">
    <source>
        <dbReference type="Proteomes" id="UP000414233"/>
    </source>
</evidence>
<dbReference type="GO" id="GO:0044208">
    <property type="term" value="P:'de novo' AMP biosynthetic process"/>
    <property type="evidence" value="ECO:0007669"/>
    <property type="project" value="UniProtKB-UniRule"/>
</dbReference>
<feature type="binding site" description="in other chain" evidence="8">
    <location>
        <position position="137"/>
    </location>
    <ligand>
        <name>IMP</name>
        <dbReference type="ChEBI" id="CHEBI:58053"/>
        <note>ligand shared between dimeric partners</note>
    </ligand>
</feature>
<comment type="pathway">
    <text evidence="8 10">Purine metabolism; AMP biosynthesis via de novo pathway; AMP from IMP: step 1/2.</text>
</comment>
<feature type="binding site" evidence="8">
    <location>
        <begin position="347"/>
        <end position="349"/>
    </location>
    <ligand>
        <name>GTP</name>
        <dbReference type="ChEBI" id="CHEBI:37565"/>
    </ligand>
</feature>
<evidence type="ECO:0000256" key="6">
    <source>
        <dbReference type="ARBA" id="ARBA00022842"/>
    </source>
</evidence>